<accession>A0AA35SPP6</accession>
<keyword evidence="6" id="KW-1185">Reference proteome</keyword>
<reference evidence="5" key="1">
    <citation type="submission" date="2023-03" db="EMBL/GenBank/DDBJ databases">
        <authorList>
            <person name="Steffen K."/>
            <person name="Cardenas P."/>
        </authorList>
    </citation>
    <scope>NUCLEOTIDE SEQUENCE</scope>
</reference>
<dbReference type="AlphaFoldDB" id="A0AA35SPP6"/>
<feature type="chain" id="PRO_5041208936" description="Fibronectin type-III domain-containing protein" evidence="3">
    <location>
        <begin position="21"/>
        <end position="487"/>
    </location>
</feature>
<organism evidence="5 6">
    <name type="scientific">Geodia barretti</name>
    <name type="common">Barrett's horny sponge</name>
    <dbReference type="NCBI Taxonomy" id="519541"/>
    <lineage>
        <taxon>Eukaryota</taxon>
        <taxon>Metazoa</taxon>
        <taxon>Porifera</taxon>
        <taxon>Demospongiae</taxon>
        <taxon>Heteroscleromorpha</taxon>
        <taxon>Tetractinellida</taxon>
        <taxon>Astrophorina</taxon>
        <taxon>Geodiidae</taxon>
        <taxon>Geodia</taxon>
    </lineage>
</organism>
<dbReference type="Proteomes" id="UP001174909">
    <property type="component" value="Unassembled WGS sequence"/>
</dbReference>
<feature type="region of interest" description="Disordered" evidence="1">
    <location>
        <begin position="370"/>
        <end position="430"/>
    </location>
</feature>
<keyword evidence="3" id="KW-0732">Signal</keyword>
<keyword evidence="2" id="KW-0812">Transmembrane</keyword>
<sequence length="487" mass="53944">MKVSAVLLLCFCSGITTCSLQTDVTLGDRAELICNHNIITNLDIIWVITGSRDGEGSKAIHPLDGNPVPPVLQQRGFESEHQVLDGGVLTLSLKVLGSEENNQTEISCKLVDETESIETFVLYVIGPPERPGEVRGWVVEFSPLRLRLEWEEPFSHTDHPVLHYTLYTRDGGATANTTDNNITLSLEENVDNCSHIGIGVAAVSDIGESEPSPVESMQRDVTDKQFSIDGNLLSQNKVIVLKLKLKFPQLCEGQEMRYRVEVEEERTGRLVYQDTRVSEYRGGDVDYSNTTSSLLDHGYYTALVFLHTGGQSTSSFPLRLPLFQKDEPGRNSDTVLMLTIIGVLAAVLLCLLMVVVVYLRNRFSTSIIPQEPKENRNPIYEGPLYENMEESPGTSLPPPPPSARRRGSVSRSVDNVYHSSPVPIPTGPETEGLHAELLAAKKQESQTRAPGDGEEETYTIMRPAGLNSGDRHTPYLEERAAWITDRK</sequence>
<comment type="caution">
    <text evidence="5">The sequence shown here is derived from an EMBL/GenBank/DDBJ whole genome shotgun (WGS) entry which is preliminary data.</text>
</comment>
<proteinExistence type="predicted"/>
<dbReference type="InterPro" id="IPR013783">
    <property type="entry name" value="Ig-like_fold"/>
</dbReference>
<feature type="domain" description="Fibronectin type-III" evidence="4">
    <location>
        <begin position="130"/>
        <end position="225"/>
    </location>
</feature>
<protein>
    <recommendedName>
        <fullName evidence="4">Fibronectin type-III domain-containing protein</fullName>
    </recommendedName>
</protein>
<dbReference type="EMBL" id="CASHTH010002612">
    <property type="protein sequence ID" value="CAI8032641.1"/>
    <property type="molecule type" value="Genomic_DNA"/>
</dbReference>
<dbReference type="Gene3D" id="2.60.40.10">
    <property type="entry name" value="Immunoglobulins"/>
    <property type="match status" value="1"/>
</dbReference>
<evidence type="ECO:0000313" key="6">
    <source>
        <dbReference type="Proteomes" id="UP001174909"/>
    </source>
</evidence>
<dbReference type="InterPro" id="IPR036116">
    <property type="entry name" value="FN3_sf"/>
</dbReference>
<feature type="transmembrane region" description="Helical" evidence="2">
    <location>
        <begin position="335"/>
        <end position="359"/>
    </location>
</feature>
<evidence type="ECO:0000313" key="5">
    <source>
        <dbReference type="EMBL" id="CAI8032641.1"/>
    </source>
</evidence>
<evidence type="ECO:0000256" key="1">
    <source>
        <dbReference type="SAM" id="MobiDB-lite"/>
    </source>
</evidence>
<dbReference type="PROSITE" id="PS50853">
    <property type="entry name" value="FN3"/>
    <property type="match status" value="1"/>
</dbReference>
<dbReference type="SUPFAM" id="SSF49265">
    <property type="entry name" value="Fibronectin type III"/>
    <property type="match status" value="1"/>
</dbReference>
<keyword evidence="2" id="KW-1133">Transmembrane helix</keyword>
<evidence type="ECO:0000256" key="2">
    <source>
        <dbReference type="SAM" id="Phobius"/>
    </source>
</evidence>
<name>A0AA35SPP6_GEOBA</name>
<feature type="signal peptide" evidence="3">
    <location>
        <begin position="1"/>
        <end position="20"/>
    </location>
</feature>
<dbReference type="InterPro" id="IPR003961">
    <property type="entry name" value="FN3_dom"/>
</dbReference>
<evidence type="ECO:0000256" key="3">
    <source>
        <dbReference type="SAM" id="SignalP"/>
    </source>
</evidence>
<evidence type="ECO:0000259" key="4">
    <source>
        <dbReference type="PROSITE" id="PS50853"/>
    </source>
</evidence>
<keyword evidence="2" id="KW-0472">Membrane</keyword>
<gene>
    <name evidence="5" type="ORF">GBAR_LOCUS18440</name>
</gene>